<accession>A0A833JAQ9</accession>
<proteinExistence type="predicted"/>
<keyword evidence="1" id="KW-0472">Membrane</keyword>
<sequence>MSRYSEDISRILTNVKVFIFGENNSRLEIAIEYFYKLNHERRIVIIVSTIATTIALILFIIIFYFLGLYFLQNDLNRAYSNTLALNNMKPSYMAVQDKFLLLVNNLKSENLNISISSMLEAKAKELGIQASGFPDRPIVSQLPNQSPFAGQFKKISIDFKLSNVSIKKIMEYIKTVEDLPNKFVVSKLNIKSLSEAKLYFDVAITVDGVIPSEKQEL</sequence>
<evidence type="ECO:0000313" key="2">
    <source>
        <dbReference type="EMBL" id="KAB8027405.1"/>
    </source>
</evidence>
<dbReference type="Proteomes" id="UP000442694">
    <property type="component" value="Unassembled WGS sequence"/>
</dbReference>
<keyword evidence="1" id="KW-1133">Transmembrane helix</keyword>
<organism evidence="2 3">
    <name type="scientific">Fluviispira multicolorata</name>
    <dbReference type="NCBI Taxonomy" id="2654512"/>
    <lineage>
        <taxon>Bacteria</taxon>
        <taxon>Pseudomonadati</taxon>
        <taxon>Bdellovibrionota</taxon>
        <taxon>Oligoflexia</taxon>
        <taxon>Silvanigrellales</taxon>
        <taxon>Silvanigrellaceae</taxon>
        <taxon>Fluviispira</taxon>
    </lineage>
</organism>
<dbReference type="AlphaFoldDB" id="A0A833JAQ9"/>
<evidence type="ECO:0000256" key="1">
    <source>
        <dbReference type="SAM" id="Phobius"/>
    </source>
</evidence>
<evidence type="ECO:0000313" key="3">
    <source>
        <dbReference type="Proteomes" id="UP000442694"/>
    </source>
</evidence>
<name>A0A833JAQ9_9BACT</name>
<feature type="transmembrane region" description="Helical" evidence="1">
    <location>
        <begin position="43"/>
        <end position="71"/>
    </location>
</feature>
<keyword evidence="3" id="KW-1185">Reference proteome</keyword>
<comment type="caution">
    <text evidence="2">The sequence shown here is derived from an EMBL/GenBank/DDBJ whole genome shotgun (WGS) entry which is preliminary data.</text>
</comment>
<reference evidence="2 3" key="1">
    <citation type="submission" date="2019-10" db="EMBL/GenBank/DDBJ databases">
        <title>New genus of Silvanigrellaceae.</title>
        <authorList>
            <person name="Pitt A."/>
            <person name="Hahn M.W."/>
        </authorList>
    </citation>
    <scope>NUCLEOTIDE SEQUENCE [LARGE SCALE GENOMIC DNA]</scope>
    <source>
        <strain evidence="2 3">33A1-SZDP</strain>
    </source>
</reference>
<dbReference type="EMBL" id="WFLN01000012">
    <property type="protein sequence ID" value="KAB8027405.1"/>
    <property type="molecule type" value="Genomic_DNA"/>
</dbReference>
<keyword evidence="1" id="KW-0812">Transmembrane</keyword>
<gene>
    <name evidence="2" type="ORF">GCL57_14510</name>
</gene>
<protein>
    <submittedName>
        <fullName evidence="2">Uncharacterized protein</fullName>
    </submittedName>
</protein>
<dbReference type="RefSeq" id="WP_152214076.1">
    <property type="nucleotide sequence ID" value="NZ_WFLN01000012.1"/>
</dbReference>